<evidence type="ECO:0000256" key="8">
    <source>
        <dbReference type="SAM" id="Phobius"/>
    </source>
</evidence>
<evidence type="ECO:0000256" key="1">
    <source>
        <dbReference type="ARBA" id="ARBA00004651"/>
    </source>
</evidence>
<dbReference type="InterPro" id="IPR037185">
    <property type="entry name" value="EmrE-like"/>
</dbReference>
<evidence type="ECO:0000256" key="6">
    <source>
        <dbReference type="ARBA" id="ARBA00022989"/>
    </source>
</evidence>
<dbReference type="NCBIfam" id="TIGR00688">
    <property type="entry name" value="rarD"/>
    <property type="match status" value="1"/>
</dbReference>
<dbReference type="RefSeq" id="WP_185176212.1">
    <property type="nucleotide sequence ID" value="NZ_CP059404.1"/>
</dbReference>
<evidence type="ECO:0000313" key="11">
    <source>
        <dbReference type="Proteomes" id="UP000515743"/>
    </source>
</evidence>
<feature type="transmembrane region" description="Helical" evidence="8">
    <location>
        <begin position="168"/>
        <end position="188"/>
    </location>
</feature>
<dbReference type="AlphaFoldDB" id="A0A7G7CQH2"/>
<feature type="transmembrane region" description="Helical" evidence="8">
    <location>
        <begin position="200"/>
        <end position="219"/>
    </location>
</feature>
<dbReference type="InterPro" id="IPR004626">
    <property type="entry name" value="RarD"/>
</dbReference>
<dbReference type="PANTHER" id="PTHR22911">
    <property type="entry name" value="ACYL-MALONYL CONDENSING ENZYME-RELATED"/>
    <property type="match status" value="1"/>
</dbReference>
<feature type="transmembrane region" description="Helical" evidence="8">
    <location>
        <begin position="29"/>
        <end position="47"/>
    </location>
</feature>
<sequence length="295" mass="31971">MFYAVAAYLMWGLFPAFFPLLKPADPLEILAHRIVWTAVMVTALLVVTGDWRKLKALSLRTWALLAVAGAVITVNWGTYVLAVNSGHVADAALGYFINPLVSIALGIVILRETLPRQQIVAVLVATVAVVWMSIMTGQAPYISLALAFSFGIYGLIKKQVDVSSQVGVAAETLAITPFALGYIAYLEAQGTSTAFSEGPGHFGLLVVSGVITALPLLCFSRGARELNLSTIGMLQYIAPTLQMLWAVLVNNEHISTERWIGFALIWLAVAIYLSSLMRERRRGPTLRRVGPAPES</sequence>
<feature type="domain" description="EamA" evidence="9">
    <location>
        <begin position="144"/>
        <end position="272"/>
    </location>
</feature>
<feature type="transmembrane region" description="Helical" evidence="8">
    <location>
        <begin position="259"/>
        <end position="277"/>
    </location>
</feature>
<evidence type="ECO:0000256" key="3">
    <source>
        <dbReference type="ARBA" id="ARBA00022448"/>
    </source>
</evidence>
<feature type="transmembrane region" description="Helical" evidence="8">
    <location>
        <begin position="59"/>
        <end position="79"/>
    </location>
</feature>
<feature type="transmembrane region" description="Helical" evidence="8">
    <location>
        <begin position="140"/>
        <end position="156"/>
    </location>
</feature>
<evidence type="ECO:0000259" key="9">
    <source>
        <dbReference type="Pfam" id="PF00892"/>
    </source>
</evidence>
<dbReference type="Pfam" id="PF00892">
    <property type="entry name" value="EamA"/>
    <property type="match status" value="2"/>
</dbReference>
<name>A0A7G7CQH2_9CORY</name>
<evidence type="ECO:0000256" key="7">
    <source>
        <dbReference type="ARBA" id="ARBA00023136"/>
    </source>
</evidence>
<feature type="transmembrane region" description="Helical" evidence="8">
    <location>
        <begin position="226"/>
        <end position="247"/>
    </location>
</feature>
<keyword evidence="7 8" id="KW-0472">Membrane</keyword>
<gene>
    <name evidence="10" type="primary">rarD</name>
    <name evidence="10" type="ORF">H0194_01945</name>
</gene>
<feature type="domain" description="EamA" evidence="9">
    <location>
        <begin position="2"/>
        <end position="133"/>
    </location>
</feature>
<keyword evidence="4" id="KW-1003">Cell membrane</keyword>
<comment type="similarity">
    <text evidence="2">Belongs to the EamA transporter family.</text>
</comment>
<reference evidence="10 11" key="1">
    <citation type="submission" date="2020-07" db="EMBL/GenBank/DDBJ databases">
        <title>Complete genome and description of Corynebacterium incognita strain Marseille-Q3630 sp. nov.</title>
        <authorList>
            <person name="Boxberger M."/>
        </authorList>
    </citation>
    <scope>NUCLEOTIDE SEQUENCE [LARGE SCALE GENOMIC DNA]</scope>
    <source>
        <strain evidence="10 11">Marseille-Q3630</strain>
    </source>
</reference>
<evidence type="ECO:0000256" key="5">
    <source>
        <dbReference type="ARBA" id="ARBA00022692"/>
    </source>
</evidence>
<feature type="transmembrane region" description="Helical" evidence="8">
    <location>
        <begin position="91"/>
        <end position="110"/>
    </location>
</feature>
<comment type="subcellular location">
    <subcellularLocation>
        <location evidence="1">Cell membrane</location>
        <topology evidence="1">Multi-pass membrane protein</topology>
    </subcellularLocation>
</comment>
<evidence type="ECO:0000256" key="4">
    <source>
        <dbReference type="ARBA" id="ARBA00022475"/>
    </source>
</evidence>
<dbReference type="GO" id="GO:0005886">
    <property type="term" value="C:plasma membrane"/>
    <property type="evidence" value="ECO:0007669"/>
    <property type="project" value="UniProtKB-SubCell"/>
</dbReference>
<evidence type="ECO:0000256" key="2">
    <source>
        <dbReference type="ARBA" id="ARBA00007362"/>
    </source>
</evidence>
<evidence type="ECO:0000313" key="10">
    <source>
        <dbReference type="EMBL" id="QNE89838.1"/>
    </source>
</evidence>
<keyword evidence="3" id="KW-0813">Transport</keyword>
<organism evidence="10 11">
    <name type="scientific">Corynebacterium incognita</name>
    <dbReference type="NCBI Taxonomy" id="2754725"/>
    <lineage>
        <taxon>Bacteria</taxon>
        <taxon>Bacillati</taxon>
        <taxon>Actinomycetota</taxon>
        <taxon>Actinomycetes</taxon>
        <taxon>Mycobacteriales</taxon>
        <taxon>Corynebacteriaceae</taxon>
        <taxon>Corynebacterium</taxon>
    </lineage>
</organism>
<dbReference type="KEGG" id="cik:H0194_01945"/>
<keyword evidence="11" id="KW-1185">Reference proteome</keyword>
<accession>A0A7G7CQH2</accession>
<dbReference type="Proteomes" id="UP000515743">
    <property type="component" value="Chromosome"/>
</dbReference>
<keyword evidence="5 8" id="KW-0812">Transmembrane</keyword>
<proteinExistence type="inferred from homology"/>
<keyword evidence="6 8" id="KW-1133">Transmembrane helix</keyword>
<dbReference type="EMBL" id="CP059404">
    <property type="protein sequence ID" value="QNE89838.1"/>
    <property type="molecule type" value="Genomic_DNA"/>
</dbReference>
<protein>
    <submittedName>
        <fullName evidence="10">EamA family transporter RarD</fullName>
    </submittedName>
</protein>
<dbReference type="SUPFAM" id="SSF103481">
    <property type="entry name" value="Multidrug resistance efflux transporter EmrE"/>
    <property type="match status" value="2"/>
</dbReference>
<dbReference type="PANTHER" id="PTHR22911:SF137">
    <property type="entry name" value="SOLUTE CARRIER FAMILY 35 MEMBER G2-RELATED"/>
    <property type="match status" value="1"/>
</dbReference>
<dbReference type="InterPro" id="IPR000620">
    <property type="entry name" value="EamA_dom"/>
</dbReference>
<feature type="transmembrane region" description="Helical" evidence="8">
    <location>
        <begin position="117"/>
        <end position="134"/>
    </location>
</feature>